<dbReference type="AlphaFoldDB" id="A0A8J4F5I9"/>
<evidence type="ECO:0000256" key="1">
    <source>
        <dbReference type="SAM" id="MobiDB-lite"/>
    </source>
</evidence>
<feature type="region of interest" description="Disordered" evidence="1">
    <location>
        <begin position="144"/>
        <end position="171"/>
    </location>
</feature>
<organism evidence="2 3">
    <name type="scientific">Volvox africanus</name>
    <dbReference type="NCBI Taxonomy" id="51714"/>
    <lineage>
        <taxon>Eukaryota</taxon>
        <taxon>Viridiplantae</taxon>
        <taxon>Chlorophyta</taxon>
        <taxon>core chlorophytes</taxon>
        <taxon>Chlorophyceae</taxon>
        <taxon>CS clade</taxon>
        <taxon>Chlamydomonadales</taxon>
        <taxon>Volvocaceae</taxon>
        <taxon>Volvox</taxon>
    </lineage>
</organism>
<protein>
    <submittedName>
        <fullName evidence="2">Uncharacterized protein</fullName>
    </submittedName>
</protein>
<evidence type="ECO:0000313" key="2">
    <source>
        <dbReference type="EMBL" id="GIL61005.1"/>
    </source>
</evidence>
<dbReference type="Proteomes" id="UP000747399">
    <property type="component" value="Unassembled WGS sequence"/>
</dbReference>
<gene>
    <name evidence="2" type="ORF">Vafri_15427</name>
</gene>
<dbReference type="EMBL" id="BNCO01000043">
    <property type="protein sequence ID" value="GIL61005.1"/>
    <property type="molecule type" value="Genomic_DNA"/>
</dbReference>
<accession>A0A8J4F5I9</accession>
<evidence type="ECO:0000313" key="3">
    <source>
        <dbReference type="Proteomes" id="UP000747399"/>
    </source>
</evidence>
<comment type="caution">
    <text evidence="2">The sequence shown here is derived from an EMBL/GenBank/DDBJ whole genome shotgun (WGS) entry which is preliminary data.</text>
</comment>
<proteinExistence type="predicted"/>
<name>A0A8J4F5I9_9CHLO</name>
<feature type="compositionally biased region" description="Polar residues" evidence="1">
    <location>
        <begin position="150"/>
        <end position="161"/>
    </location>
</feature>
<reference evidence="2" key="1">
    <citation type="journal article" date="2021" name="Proc. Natl. Acad. Sci. U.S.A.">
        <title>Three genomes in the algal genus Volvox reveal the fate of a haploid sex-determining region after a transition to homothallism.</title>
        <authorList>
            <person name="Yamamoto K."/>
            <person name="Hamaji T."/>
            <person name="Kawai-Toyooka H."/>
            <person name="Matsuzaki R."/>
            <person name="Takahashi F."/>
            <person name="Nishimura Y."/>
            <person name="Kawachi M."/>
            <person name="Noguchi H."/>
            <person name="Minakuchi Y."/>
            <person name="Umen J.G."/>
            <person name="Toyoda A."/>
            <person name="Nozaki H."/>
        </authorList>
    </citation>
    <scope>NUCLEOTIDE SEQUENCE</scope>
    <source>
        <strain evidence="2">NIES-3780</strain>
    </source>
</reference>
<sequence>MLPPSVSPPAELRYPNPFCRRAPSPPVHVALSLSLPLITAAHCFPRISPLLLPASLLQHLRRSHHGGGRGVVRLQRRLEDVVHIRIPQYSRVHVFQQHLLTAEHQAATLLSQQPGVGRAELPPSLPLSPCPQPLLIRTSCKVPGEPTPASMGSSFSPTAKTRTPEPSRMGINCTTKWV</sequence>
<keyword evidence="3" id="KW-1185">Reference proteome</keyword>